<organism evidence="2 3">
    <name type="scientific">Lophiostoma macrostomum CBS 122681</name>
    <dbReference type="NCBI Taxonomy" id="1314788"/>
    <lineage>
        <taxon>Eukaryota</taxon>
        <taxon>Fungi</taxon>
        <taxon>Dikarya</taxon>
        <taxon>Ascomycota</taxon>
        <taxon>Pezizomycotina</taxon>
        <taxon>Dothideomycetes</taxon>
        <taxon>Pleosporomycetidae</taxon>
        <taxon>Pleosporales</taxon>
        <taxon>Lophiostomataceae</taxon>
        <taxon>Lophiostoma</taxon>
    </lineage>
</organism>
<dbReference type="OrthoDB" id="3796140at2759"/>
<sequence>MSRRNGANRVKRKAAARQRARDEAISAGKSKISTRPNPVRVLKNKNRQERCNRRSLYHGIMDPYYGYKHRQYPEASLAGLPAELRQQILIEAIDEDLLVRRSLWKIKKWIGDLSSVSPLIRIDMAYVGRQWRKEAMRSAFPLVPDGPGVYRGRKKKIELQSRRPHRCWYCDERHYLEFPKCPTARNSPALWKRITKVKRTYGRKVMFSDGE</sequence>
<feature type="region of interest" description="Disordered" evidence="1">
    <location>
        <begin position="1"/>
        <end position="35"/>
    </location>
</feature>
<gene>
    <name evidence="2" type="ORF">K491DRAFT_698657</name>
</gene>
<evidence type="ECO:0000313" key="3">
    <source>
        <dbReference type="Proteomes" id="UP000799324"/>
    </source>
</evidence>
<evidence type="ECO:0000256" key="1">
    <source>
        <dbReference type="SAM" id="MobiDB-lite"/>
    </source>
</evidence>
<name>A0A6A6SP88_9PLEO</name>
<accession>A0A6A6SP88</accession>
<proteinExistence type="predicted"/>
<dbReference type="Proteomes" id="UP000799324">
    <property type="component" value="Unassembled WGS sequence"/>
</dbReference>
<dbReference type="EMBL" id="MU004522">
    <property type="protein sequence ID" value="KAF2648777.1"/>
    <property type="molecule type" value="Genomic_DNA"/>
</dbReference>
<protein>
    <submittedName>
        <fullName evidence="2">Uncharacterized protein</fullName>
    </submittedName>
</protein>
<feature type="compositionally biased region" description="Basic residues" evidence="1">
    <location>
        <begin position="9"/>
        <end position="18"/>
    </location>
</feature>
<keyword evidence="3" id="KW-1185">Reference proteome</keyword>
<evidence type="ECO:0000313" key="2">
    <source>
        <dbReference type="EMBL" id="KAF2648777.1"/>
    </source>
</evidence>
<dbReference type="AlphaFoldDB" id="A0A6A6SP88"/>
<reference evidence="2" key="1">
    <citation type="journal article" date="2020" name="Stud. Mycol.">
        <title>101 Dothideomycetes genomes: a test case for predicting lifestyles and emergence of pathogens.</title>
        <authorList>
            <person name="Haridas S."/>
            <person name="Albert R."/>
            <person name="Binder M."/>
            <person name="Bloem J."/>
            <person name="Labutti K."/>
            <person name="Salamov A."/>
            <person name="Andreopoulos B."/>
            <person name="Baker S."/>
            <person name="Barry K."/>
            <person name="Bills G."/>
            <person name="Bluhm B."/>
            <person name="Cannon C."/>
            <person name="Castanera R."/>
            <person name="Culley D."/>
            <person name="Daum C."/>
            <person name="Ezra D."/>
            <person name="Gonzalez J."/>
            <person name="Henrissat B."/>
            <person name="Kuo A."/>
            <person name="Liang C."/>
            <person name="Lipzen A."/>
            <person name="Lutzoni F."/>
            <person name="Magnuson J."/>
            <person name="Mondo S."/>
            <person name="Nolan M."/>
            <person name="Ohm R."/>
            <person name="Pangilinan J."/>
            <person name="Park H.-J."/>
            <person name="Ramirez L."/>
            <person name="Alfaro M."/>
            <person name="Sun H."/>
            <person name="Tritt A."/>
            <person name="Yoshinaga Y."/>
            <person name="Zwiers L.-H."/>
            <person name="Turgeon B."/>
            <person name="Goodwin S."/>
            <person name="Spatafora J."/>
            <person name="Crous P."/>
            <person name="Grigoriev I."/>
        </authorList>
    </citation>
    <scope>NUCLEOTIDE SEQUENCE</scope>
    <source>
        <strain evidence="2">CBS 122681</strain>
    </source>
</reference>